<reference evidence="3 4" key="1">
    <citation type="journal article" date="2011" name="Cell">
        <title>The monarch butterfly genome yields insights into long-distance migration.</title>
        <authorList>
            <person name="Zhan S."/>
            <person name="Merlin C."/>
            <person name="Boore J.L."/>
            <person name="Reppert S.M."/>
        </authorList>
    </citation>
    <scope>NUCLEOTIDE SEQUENCE [LARGE SCALE GENOMIC DNA]</scope>
    <source>
        <strain evidence="3">F-2</strain>
    </source>
</reference>
<accession>A0A212FJ37</accession>
<feature type="region of interest" description="Disordered" evidence="1">
    <location>
        <begin position="386"/>
        <end position="405"/>
    </location>
</feature>
<dbReference type="KEGG" id="dpl:KGM_203354"/>
<comment type="caution">
    <text evidence="3">The sequence shown here is derived from an EMBL/GenBank/DDBJ whole genome shotgun (WGS) entry which is preliminary data.</text>
</comment>
<feature type="compositionally biased region" description="Low complexity" evidence="1">
    <location>
        <begin position="396"/>
        <end position="405"/>
    </location>
</feature>
<feature type="chain" id="PRO_5013256406" evidence="2">
    <location>
        <begin position="24"/>
        <end position="585"/>
    </location>
</feature>
<keyword evidence="4" id="KW-1185">Reference proteome</keyword>
<evidence type="ECO:0000313" key="3">
    <source>
        <dbReference type="EMBL" id="OWR53767.1"/>
    </source>
</evidence>
<protein>
    <submittedName>
        <fullName evidence="3">Uncharacterized protein</fullName>
    </submittedName>
</protein>
<dbReference type="AlphaFoldDB" id="A0A212FJ37"/>
<proteinExistence type="predicted"/>
<feature type="signal peptide" evidence="2">
    <location>
        <begin position="1"/>
        <end position="23"/>
    </location>
</feature>
<dbReference type="Proteomes" id="UP000007151">
    <property type="component" value="Unassembled WGS sequence"/>
</dbReference>
<dbReference type="InParanoid" id="A0A212FJ37"/>
<evidence type="ECO:0000313" key="4">
    <source>
        <dbReference type="Proteomes" id="UP000007151"/>
    </source>
</evidence>
<dbReference type="EMBL" id="AGBW02008309">
    <property type="protein sequence ID" value="OWR53767.1"/>
    <property type="molecule type" value="Genomic_DNA"/>
</dbReference>
<evidence type="ECO:0000256" key="1">
    <source>
        <dbReference type="SAM" id="MobiDB-lite"/>
    </source>
</evidence>
<evidence type="ECO:0000256" key="2">
    <source>
        <dbReference type="SAM" id="SignalP"/>
    </source>
</evidence>
<keyword evidence="2" id="KW-0732">Signal</keyword>
<sequence>MCAVLNNKSLILINFLLFSTCVAKRKHNYQTSLYLRKGKDLNVQRFNARGLDGYEYKDWEEKLPDVYDYILPKTNVTTTTVHANITQTSPTEETQSTNPTATDSQYTELTNTTITFVEPTKAKIRAEMLESKRKLRAGFFTSSAYVLLKIIDRKRDEDVGNLLLGLNSEVIRLESLHHLAVFGTVVTTALSTMVRVMATTPIEVIRSQTKTGINMIETKKDSLNPDTNAMFDVVDAMYTDEEYHNMVDVLTDIENYPNITKPVEKISEDLIVASVLRPFSRIQGTAKAKLFLSELDRVVKSKLLIGRRRMNVRRKPGKSTVASPTFVRKSMRPKFTKPLPKVFPTPATENSTEVDYTSYVKDPKVMKKLKTKMIIYKQKFKQIRKNERKMKTKRGPTSTALLTTTTPPMRKSKYYMRKYVLKNLYKMKTTLEKTSYFTWRYHGPYKKFRPLRKFMEANDGIETERLGYGAGRSNSDLEIDEVNERDEELSRFTISMAESNKDPTKANLPESSVSEEVKLKANLKDAMYHPNNETVKRRSNIRKVNKIRIDSFSDDEALLKGNIYRVFGYSDDFAKQLRTLAREQG</sequence>
<gene>
    <name evidence="3" type="ORF">KGM_203354</name>
</gene>
<organism evidence="3 4">
    <name type="scientific">Danaus plexippus plexippus</name>
    <dbReference type="NCBI Taxonomy" id="278856"/>
    <lineage>
        <taxon>Eukaryota</taxon>
        <taxon>Metazoa</taxon>
        <taxon>Ecdysozoa</taxon>
        <taxon>Arthropoda</taxon>
        <taxon>Hexapoda</taxon>
        <taxon>Insecta</taxon>
        <taxon>Pterygota</taxon>
        <taxon>Neoptera</taxon>
        <taxon>Endopterygota</taxon>
        <taxon>Lepidoptera</taxon>
        <taxon>Glossata</taxon>
        <taxon>Ditrysia</taxon>
        <taxon>Papilionoidea</taxon>
        <taxon>Nymphalidae</taxon>
        <taxon>Danainae</taxon>
        <taxon>Danaini</taxon>
        <taxon>Danaina</taxon>
        <taxon>Danaus</taxon>
        <taxon>Danaus</taxon>
    </lineage>
</organism>
<name>A0A212FJ37_DANPL</name>